<proteinExistence type="predicted"/>
<reference evidence="1" key="1">
    <citation type="submission" date="2022-08" db="EMBL/GenBank/DDBJ databases">
        <title>Novel sulphate-reducing endosymbionts in the free-living metamonad Anaeramoeba.</title>
        <authorList>
            <person name="Jerlstrom-Hultqvist J."/>
            <person name="Cepicka I."/>
            <person name="Gallot-Lavallee L."/>
            <person name="Salas-Leiva D."/>
            <person name="Curtis B.A."/>
            <person name="Zahonova K."/>
            <person name="Pipaliya S."/>
            <person name="Dacks J."/>
            <person name="Roger A.J."/>
        </authorList>
    </citation>
    <scope>NUCLEOTIDE SEQUENCE</scope>
    <source>
        <strain evidence="1">Busselton2</strain>
    </source>
</reference>
<dbReference type="AlphaFoldDB" id="A0AAV7Z610"/>
<organism evidence="1 2">
    <name type="scientific">Anaeramoeba flamelloides</name>
    <dbReference type="NCBI Taxonomy" id="1746091"/>
    <lineage>
        <taxon>Eukaryota</taxon>
        <taxon>Metamonada</taxon>
        <taxon>Anaeramoebidae</taxon>
        <taxon>Anaeramoeba</taxon>
    </lineage>
</organism>
<sequence length="305" mass="35749">MEQAYEFIPTFDNPKYYIDGYNVNDFMRGVRELLAPKSQLYISTLEAMGYGETWEALIPKSLEFVNYGRRQLIFRVILATKDSERVTFIASIGQKPEFAELVKEEYENLTKLYSNFPKLTLKMYSFNEIEVSGIGKFSAFTVEDQNMCRCIYRDRRRSDSKWGIYNPEPYYHLEEFPEYLQRETMLLCIANLVACYLHNEGLGIGHTRISGSDYILLKEFRYKNKQPKEATKSLRENWRLSAARKLIKIPFEEYLDLIRSEFLIKTTLKSESVLNGKIKINHKSTMAFDSQIIEEGIKLGLNGWK</sequence>
<comment type="caution">
    <text evidence="1">The sequence shown here is derived from an EMBL/GenBank/DDBJ whole genome shotgun (WGS) entry which is preliminary data.</text>
</comment>
<evidence type="ECO:0000313" key="2">
    <source>
        <dbReference type="Proteomes" id="UP001146793"/>
    </source>
</evidence>
<evidence type="ECO:0000313" key="1">
    <source>
        <dbReference type="EMBL" id="KAJ3437173.1"/>
    </source>
</evidence>
<dbReference type="Proteomes" id="UP001146793">
    <property type="component" value="Unassembled WGS sequence"/>
</dbReference>
<name>A0AAV7Z610_9EUKA</name>
<gene>
    <name evidence="1" type="ORF">M0812_19246</name>
</gene>
<accession>A0AAV7Z610</accession>
<dbReference type="EMBL" id="JANTQA010000036">
    <property type="protein sequence ID" value="KAJ3437173.1"/>
    <property type="molecule type" value="Genomic_DNA"/>
</dbReference>
<protein>
    <submittedName>
        <fullName evidence="1">Uncharacterized protein</fullName>
    </submittedName>
</protein>